<gene>
    <name evidence="2" type="ORF">BOVATA_038150</name>
</gene>
<dbReference type="Proteomes" id="UP000236319">
    <property type="component" value="Unassembled WGS sequence"/>
</dbReference>
<dbReference type="EMBL" id="BDSA01000004">
    <property type="protein sequence ID" value="GBE62322.1"/>
    <property type="molecule type" value="Genomic_DNA"/>
</dbReference>
<dbReference type="GeneID" id="39876092"/>
<comment type="caution">
    <text evidence="2">The sequence shown here is derived from an EMBL/GenBank/DDBJ whole genome shotgun (WGS) entry which is preliminary data.</text>
</comment>
<accession>A0A2H6KH57</accession>
<protein>
    <submittedName>
        <fullName evidence="2">Uncharacterized protein</fullName>
    </submittedName>
</protein>
<dbReference type="VEuPathDB" id="PiroplasmaDB:BOVATA_038150"/>
<evidence type="ECO:0000313" key="2">
    <source>
        <dbReference type="EMBL" id="GBE62322.1"/>
    </source>
</evidence>
<feature type="region of interest" description="Disordered" evidence="1">
    <location>
        <begin position="1"/>
        <end position="39"/>
    </location>
</feature>
<evidence type="ECO:0000256" key="1">
    <source>
        <dbReference type="SAM" id="MobiDB-lite"/>
    </source>
</evidence>
<name>A0A2H6KH57_9APIC</name>
<sequence>MGTYAGAHEGDAENVAPVEEAESKPAKRICTGGDKDGVYDRRTDKLKQMKEWKSRFGAFMAYTQTVLNDVLGDTRPDATSELNSRPGKSPRGNGGSRCSPQQRTLGADPPSIQSSSQIIPEKDPKYTGSNKPPSVTDPKRRVYNSLTEAPRNFKECIDWLIALKGTDPENNFEAMGAALHKFLADKPVGKMELPALEKIKSISKEFLESPGLKNEPFVKRMLSIFNGGISGMSAPAHFADSPDAPSSSGSSGSVSQTIRDILLSNYENIVQRDRLGPEDIAKSFAHVVIVFVRSYWMFRSDVGYIMF</sequence>
<evidence type="ECO:0000313" key="3">
    <source>
        <dbReference type="Proteomes" id="UP000236319"/>
    </source>
</evidence>
<organism evidence="2 3">
    <name type="scientific">Babesia ovata</name>
    <dbReference type="NCBI Taxonomy" id="189622"/>
    <lineage>
        <taxon>Eukaryota</taxon>
        <taxon>Sar</taxon>
        <taxon>Alveolata</taxon>
        <taxon>Apicomplexa</taxon>
        <taxon>Aconoidasida</taxon>
        <taxon>Piroplasmida</taxon>
        <taxon>Babesiidae</taxon>
        <taxon>Babesia</taxon>
    </lineage>
</organism>
<proteinExistence type="predicted"/>
<feature type="region of interest" description="Disordered" evidence="1">
    <location>
        <begin position="73"/>
        <end position="139"/>
    </location>
</feature>
<feature type="compositionally biased region" description="Low complexity" evidence="1">
    <location>
        <begin position="109"/>
        <end position="119"/>
    </location>
</feature>
<keyword evidence="3" id="KW-1185">Reference proteome</keyword>
<reference evidence="2 3" key="1">
    <citation type="journal article" date="2017" name="BMC Genomics">
        <title>Whole-genome assembly of Babesia ovata and comparative genomics between closely related pathogens.</title>
        <authorList>
            <person name="Yamagishi J."/>
            <person name="Asada M."/>
            <person name="Hakimi H."/>
            <person name="Tanaka T.Q."/>
            <person name="Sugimoto C."/>
            <person name="Kawazu S."/>
        </authorList>
    </citation>
    <scope>NUCLEOTIDE SEQUENCE [LARGE SCALE GENOMIC DNA]</scope>
    <source>
        <strain evidence="2 3">Miyake</strain>
    </source>
</reference>
<dbReference type="OrthoDB" id="10254665at2759"/>
<dbReference type="RefSeq" id="XP_028868565.1">
    <property type="nucleotide sequence ID" value="XM_029012732.1"/>
</dbReference>
<dbReference type="AlphaFoldDB" id="A0A2H6KH57"/>